<dbReference type="OrthoDB" id="416394at2759"/>
<dbReference type="GO" id="GO:0015074">
    <property type="term" value="P:DNA integration"/>
    <property type="evidence" value="ECO:0007669"/>
    <property type="project" value="InterPro"/>
</dbReference>
<evidence type="ECO:0000313" key="5">
    <source>
        <dbReference type="EMBL" id="CAL4803571.1"/>
    </source>
</evidence>
<reference evidence="5 6" key="2">
    <citation type="submission" date="2024-05" db="EMBL/GenBank/DDBJ databases">
        <authorList>
            <person name="Chen Y."/>
            <person name="Shah S."/>
            <person name="Dougan E. K."/>
            <person name="Thang M."/>
            <person name="Chan C."/>
        </authorList>
    </citation>
    <scope>NUCLEOTIDE SEQUENCE [LARGE SCALE GENOMIC DNA]</scope>
</reference>
<feature type="domain" description="Integrase catalytic" evidence="3">
    <location>
        <begin position="643"/>
        <end position="807"/>
    </location>
</feature>
<keyword evidence="6" id="KW-1185">Reference proteome</keyword>
<dbReference type="GO" id="GO:0003676">
    <property type="term" value="F:nucleic acid binding"/>
    <property type="evidence" value="ECO:0007669"/>
    <property type="project" value="InterPro"/>
</dbReference>
<evidence type="ECO:0000313" key="6">
    <source>
        <dbReference type="Proteomes" id="UP001152797"/>
    </source>
</evidence>
<evidence type="ECO:0000256" key="2">
    <source>
        <dbReference type="SAM" id="MobiDB-lite"/>
    </source>
</evidence>
<dbReference type="EMBL" id="CAMXCT010006575">
    <property type="protein sequence ID" value="CAI4016259.1"/>
    <property type="molecule type" value="Genomic_DNA"/>
</dbReference>
<feature type="coiled-coil region" evidence="1">
    <location>
        <begin position="86"/>
        <end position="116"/>
    </location>
</feature>
<dbReference type="PROSITE" id="PS50994">
    <property type="entry name" value="INTEGRASE"/>
    <property type="match status" value="1"/>
</dbReference>
<name>A0A9P1GLN0_9DINO</name>
<dbReference type="SUPFAM" id="SSF53098">
    <property type="entry name" value="Ribonuclease H-like"/>
    <property type="match status" value="1"/>
</dbReference>
<dbReference type="EMBL" id="CAMXCT020006575">
    <property type="protein sequence ID" value="CAL1169634.1"/>
    <property type="molecule type" value="Genomic_DNA"/>
</dbReference>
<proteinExistence type="predicted"/>
<dbReference type="Gene3D" id="3.30.420.10">
    <property type="entry name" value="Ribonuclease H-like superfamily/Ribonuclease H"/>
    <property type="match status" value="1"/>
</dbReference>
<dbReference type="PANTHER" id="PTHR37984:SF5">
    <property type="entry name" value="PROTEIN NYNRIN-LIKE"/>
    <property type="match status" value="1"/>
</dbReference>
<feature type="region of interest" description="Disordered" evidence="2">
    <location>
        <begin position="162"/>
        <end position="194"/>
    </location>
</feature>
<feature type="compositionally biased region" description="Low complexity" evidence="2">
    <location>
        <begin position="977"/>
        <end position="989"/>
    </location>
</feature>
<gene>
    <name evidence="4" type="ORF">C1SCF055_LOCUS41012</name>
</gene>
<comment type="caution">
    <text evidence="4">The sequence shown here is derived from an EMBL/GenBank/DDBJ whole genome shotgun (WGS) entry which is preliminary data.</text>
</comment>
<feature type="region of interest" description="Disordered" evidence="2">
    <location>
        <begin position="1035"/>
        <end position="1060"/>
    </location>
</feature>
<dbReference type="Pfam" id="PF00665">
    <property type="entry name" value="rve"/>
    <property type="match status" value="1"/>
</dbReference>
<keyword evidence="1" id="KW-0175">Coiled coil</keyword>
<sequence>MLRFLPFPYPSTTTTEQWQKQISDMMNGRIWPIKHGNYALAQNLCTAQSLQECSQFRNRVGWKLAFLEDPLLDGMIAARYMKGQAAKIRQAVIQEAKATADRLEQDQERLAAARQLVGPKGGLPALKGDLLRLATLLKLDVHDKMKVDELKELIRPMIDTLKGAGQPESHRPAPSSQVRPTPKSPPRSAPAATPILPNVHQLLAEQERRFQAMISQTLQHMMSMGDGFRSPGVDGLRNPEADLLSQVKLDADDVKKGQAQLIAQAWQKHQRDQRLVSHGHVHAVLKAEWEKEMERNLNENFVTSITLSPEPSDPKQGVLVSEVFTAVQRIIKEAKKKGHSVGSALSLETGWNFLNRLDQKACKRVIAKEKPYLLVLAFPCGPWSALMRLNPAHDLAQKRAEGIQLIRFALELAEEQLKQGRHFLLENPLTAESWSVDELRQFLQRLECHQAIFDQCRFNLRGNSGLLHKKATKIVTSSEAIANRLDGKRCTRDHPHEQVLGGSKITSAAGHYTKELAREIIKGIEEEFEKQYGARRKPNNVLAVEGGDLEDDLDREIDPAVEMRDLHCSDDEIQIPEAQVRISANVKEAVRKLHCNTGHRSNKRLARALAIAGAPKEAILAAKTLKCSVCQEHRAPKARRPATLPTPKDTGDQVHIDIFQVEDIAENKFFVVHVIDAVSRFQMAELLPDKSADSVVAFMKKRWMPIFGPARVLVADQGKEFVAWKFEEMAAQHSTLLYHTAVQAPWQNGVCEKGGGILKAILLALVKSQSLVGKDDMELAVQEAVMAYNGDMTDAGVTPAQAALGRQPKMVGDVLGDFGQRLAEHGLVETRPTIARQVAMREVAKLAMLRLHFSRGLRRAELARSRTPTVLEAQQFQPGDIVYYYRMSKFNNKTSASKKRLSLKRWHGPGLLVALEGHSNCFISHKGQLVKAAMEHVRRASTMEQITSDEWELAIQDVVEAAVNDQRQQMPLEVEPPVEQVPAVAPSEEQPQQADAGVSSGVPLRPRELVAAALSQAPAAPSSNRTSLIGSSAAIGSAAPGTPVGHLFSTSSRRSSRVEAAMDRIASDEAAPPEVSRKRNPDVDLQTLYESTPLRAEELPIPEASVEQATEHDALNVFRLANDGQHPLRQIAELAAKDRLDPLEAVAEDHGSWDGRWPLPSRSEWIAHGKAKALWPKGNNEVQAATARKEYKWKEMTNEQKAQFEVAAQSGWQVWVDNDAVEPLTETEAAEVRSRLKSKGEMHKILHPRYVYTDKHDGLRTPSNPLPVKASARLVVPGYQDLTAHNVRKDAPTCSRISFHLLLILTSSNLWNLLSADVKAAFLKGELFGPEERELFIGQIRSSCQGEPQLPLGLGQLARLRKGIFGLSDSPRRWYLRLHKSLTALGWERSTIDAATWFLWSADRSSLDGMIVSHVDDLMMGGNARAEKSLEALGAELGFGSLERGSFVYCGKRVTQHADHSITLDMKEYHANLRPAPLAAHRKQTPDAPLTLSEQKQLRAVLGSLQWLVSQVRVDLGFSLSTLQGDKQIVSTLMKANSLVRQAKQNCDFALRYVPMDLKRCGILVVSDSSLGNVTKSGSADGDVVERVFSQSSYCIMLADENLMNGRPGKFNLIEARSHRLGRVCRSTFAAELLGTEEGLDAGQYCRGAFAELMGYPLDREMAEKSMEQIPMQLVTDAKDNYDKCNSDTPTYGSQKSLAFTIAWIRHMLRKDSTKLVWTATDNMFVDGGTKFMKLDHMARILQSNEWCVTFSPGFVKQPVKKQTKAVRPSDALPVGHPVKTEDPIFGHLIGLSDQPGWHDKGMYKVHVARNAKSYRTPEPRFQASKFPIRSTYAKFIDSNGHGEWRQLESQKPYTGLPNRHEAIGDVASILVTAYMPWVSSQQENLSAEESNACH</sequence>
<reference evidence="4" key="1">
    <citation type="submission" date="2022-10" db="EMBL/GenBank/DDBJ databases">
        <authorList>
            <person name="Chen Y."/>
            <person name="Dougan E. K."/>
            <person name="Chan C."/>
            <person name="Rhodes N."/>
            <person name="Thang M."/>
        </authorList>
    </citation>
    <scope>NUCLEOTIDE SEQUENCE</scope>
</reference>
<dbReference type="InterPro" id="IPR013103">
    <property type="entry name" value="RVT_2"/>
</dbReference>
<dbReference type="InterPro" id="IPR001584">
    <property type="entry name" value="Integrase_cat-core"/>
</dbReference>
<organism evidence="4">
    <name type="scientific">Cladocopium goreaui</name>
    <dbReference type="NCBI Taxonomy" id="2562237"/>
    <lineage>
        <taxon>Eukaryota</taxon>
        <taxon>Sar</taxon>
        <taxon>Alveolata</taxon>
        <taxon>Dinophyceae</taxon>
        <taxon>Suessiales</taxon>
        <taxon>Symbiodiniaceae</taxon>
        <taxon>Cladocopium</taxon>
    </lineage>
</organism>
<dbReference type="InterPro" id="IPR050951">
    <property type="entry name" value="Retrovirus_Pol_polyprotein"/>
</dbReference>
<dbReference type="InterPro" id="IPR012337">
    <property type="entry name" value="RNaseH-like_sf"/>
</dbReference>
<dbReference type="EMBL" id="CAMXCT030006575">
    <property type="protein sequence ID" value="CAL4803571.1"/>
    <property type="molecule type" value="Genomic_DNA"/>
</dbReference>
<protein>
    <submittedName>
        <fullName evidence="5">Retrovirus-related Pol polyprotein from transposon RE2 (Retro element 2) (AtRE2)</fullName>
    </submittedName>
</protein>
<feature type="region of interest" description="Disordered" evidence="2">
    <location>
        <begin position="977"/>
        <end position="1001"/>
    </location>
</feature>
<evidence type="ECO:0000259" key="3">
    <source>
        <dbReference type="PROSITE" id="PS50994"/>
    </source>
</evidence>
<dbReference type="InterPro" id="IPR036397">
    <property type="entry name" value="RNaseH_sf"/>
</dbReference>
<dbReference type="Pfam" id="PF07727">
    <property type="entry name" value="RVT_2"/>
    <property type="match status" value="1"/>
</dbReference>
<dbReference type="Proteomes" id="UP001152797">
    <property type="component" value="Unassembled WGS sequence"/>
</dbReference>
<accession>A0A9P1GLN0</accession>
<evidence type="ECO:0000313" key="4">
    <source>
        <dbReference type="EMBL" id="CAI4016259.1"/>
    </source>
</evidence>
<dbReference type="PANTHER" id="PTHR37984">
    <property type="entry name" value="PROTEIN CBG26694"/>
    <property type="match status" value="1"/>
</dbReference>
<evidence type="ECO:0000256" key="1">
    <source>
        <dbReference type="SAM" id="Coils"/>
    </source>
</evidence>